<dbReference type="InterPro" id="IPR000914">
    <property type="entry name" value="SBP_5_dom"/>
</dbReference>
<accession>A0A6L9XZN4</accession>
<dbReference type="EMBL" id="JAAGWY010000002">
    <property type="protein sequence ID" value="NEN06873.1"/>
    <property type="molecule type" value="Genomic_DNA"/>
</dbReference>
<dbReference type="PANTHER" id="PTHR30290">
    <property type="entry name" value="PERIPLASMIC BINDING COMPONENT OF ABC TRANSPORTER"/>
    <property type="match status" value="1"/>
</dbReference>
<sequence length="598" mass="63823">MQIQGRKVRHAASAIAIVGVAAVALTACTTSGSSSQTTAAQGGTVTVAVVNPFTSFNSQTPQGNVDTNGQVGYLDGSYGTGFQYIDNNFKIVHDDKFGKFEKVKDNPLTVKYTLNKDDKWSDGQPVTADDMVLGWAIQSGYYDSATIDQASGKVTKGTQYFQYAGSTVGLDQTAFPTIGDNNTSITLTYAKPYVDWELVDPMAQPAHVVAKKAGLSNAAALTSLLKGLPHGDKANPAAPDPTLKKAADFVNTGYDVTAFPTDKDLLVSSGPFVVSSWTPGQSLTMTQNKYYAGGLKPNVDKIVFRFIGDASAQVTALQNGEVDVINPQASADTLTALKNTTATVLAGDQASYDHLDLTFSKSGVFSDPNVRKAFLLTIPRQQILDSIVTPVNPKAKVLNSQIFLPNQAEYADSVKQNGSDAYNKVDIAGAKALLAGKTPTVKIMYNTNNPNRVDEFQAIQASASKAGFKIVDNGNPDWSKKLGDGTYDAVLFGWISPGAGTQQLTQVFGPVGSGGNYNNYPGTGELANSTQTMTDKNELVQTENKIDKQTFSDAYGLPLFQLPGIFGVDSRVQGVKYNGGQSGPFWNFWEWSVKASKK</sequence>
<name>A0A6L9XZN4_9MICO</name>
<keyword evidence="4" id="KW-1185">Reference proteome</keyword>
<dbReference type="PIRSF" id="PIRSF002741">
    <property type="entry name" value="MppA"/>
    <property type="match status" value="1"/>
</dbReference>
<feature type="signal peptide" evidence="1">
    <location>
        <begin position="1"/>
        <end position="26"/>
    </location>
</feature>
<dbReference type="PANTHER" id="PTHR30290:SF65">
    <property type="entry name" value="MONOACYL PHOSPHATIDYLINOSITOL TETRAMANNOSIDE-BINDING PROTEIN LPQW-RELATED"/>
    <property type="match status" value="1"/>
</dbReference>
<proteinExistence type="predicted"/>
<evidence type="ECO:0000256" key="1">
    <source>
        <dbReference type="SAM" id="SignalP"/>
    </source>
</evidence>
<dbReference type="GO" id="GO:1904680">
    <property type="term" value="F:peptide transmembrane transporter activity"/>
    <property type="evidence" value="ECO:0007669"/>
    <property type="project" value="TreeGrafter"/>
</dbReference>
<keyword evidence="1" id="KW-0732">Signal</keyword>
<dbReference type="PROSITE" id="PS51257">
    <property type="entry name" value="PROKAR_LIPOPROTEIN"/>
    <property type="match status" value="1"/>
</dbReference>
<evidence type="ECO:0000313" key="3">
    <source>
        <dbReference type="EMBL" id="NEN06873.1"/>
    </source>
</evidence>
<dbReference type="InterPro" id="IPR039424">
    <property type="entry name" value="SBP_5"/>
</dbReference>
<dbReference type="RefSeq" id="WP_163290241.1">
    <property type="nucleotide sequence ID" value="NZ_JAAGWY010000002.1"/>
</dbReference>
<dbReference type="Gene3D" id="3.40.190.10">
    <property type="entry name" value="Periplasmic binding protein-like II"/>
    <property type="match status" value="1"/>
</dbReference>
<feature type="chain" id="PRO_5038380319" evidence="1">
    <location>
        <begin position="27"/>
        <end position="598"/>
    </location>
</feature>
<evidence type="ECO:0000313" key="4">
    <source>
        <dbReference type="Proteomes" id="UP000474967"/>
    </source>
</evidence>
<dbReference type="GO" id="GO:0043190">
    <property type="term" value="C:ATP-binding cassette (ABC) transporter complex"/>
    <property type="evidence" value="ECO:0007669"/>
    <property type="project" value="InterPro"/>
</dbReference>
<dbReference type="InterPro" id="IPR030678">
    <property type="entry name" value="Peptide/Ni-bd"/>
</dbReference>
<comment type="caution">
    <text evidence="3">The sequence shown here is derived from an EMBL/GenBank/DDBJ whole genome shotgun (WGS) entry which is preliminary data.</text>
</comment>
<organism evidence="3 4">
    <name type="scientific">Leifsonia tongyongensis</name>
    <dbReference type="NCBI Taxonomy" id="1268043"/>
    <lineage>
        <taxon>Bacteria</taxon>
        <taxon>Bacillati</taxon>
        <taxon>Actinomycetota</taxon>
        <taxon>Actinomycetes</taxon>
        <taxon>Micrococcales</taxon>
        <taxon>Microbacteriaceae</taxon>
        <taxon>Leifsonia</taxon>
    </lineage>
</organism>
<dbReference type="CDD" id="cd08501">
    <property type="entry name" value="PBP2_Lpqw"/>
    <property type="match status" value="1"/>
</dbReference>
<dbReference type="AlphaFoldDB" id="A0A6L9XZN4"/>
<reference evidence="3 4" key="1">
    <citation type="journal article" date="2014" name="J. Microbiol.">
        <title>Diaminobutyricibacter tongyongensis gen. nov., sp. nov. and Homoserinibacter gongjuensis gen. nov., sp. nov. belong to the family Microbacteriaceae.</title>
        <authorList>
            <person name="Kim S.J."/>
            <person name="Ahn J.H."/>
            <person name="Weon H.Y."/>
            <person name="Hamada M."/>
            <person name="Suzuki K."/>
            <person name="Kwon S.W."/>
        </authorList>
    </citation>
    <scope>NUCLEOTIDE SEQUENCE [LARGE SCALE GENOMIC DNA]</scope>
    <source>
        <strain evidence="3 4">NBRC 108724</strain>
    </source>
</reference>
<dbReference type="GO" id="GO:0015833">
    <property type="term" value="P:peptide transport"/>
    <property type="evidence" value="ECO:0007669"/>
    <property type="project" value="TreeGrafter"/>
</dbReference>
<dbReference type="Proteomes" id="UP000474967">
    <property type="component" value="Unassembled WGS sequence"/>
</dbReference>
<dbReference type="SUPFAM" id="SSF53850">
    <property type="entry name" value="Periplasmic binding protein-like II"/>
    <property type="match status" value="1"/>
</dbReference>
<gene>
    <name evidence="3" type="ORF">G3T36_13475</name>
</gene>
<protein>
    <submittedName>
        <fullName evidence="3">ABC transporter family substrate-binding protein</fullName>
    </submittedName>
</protein>
<feature type="domain" description="Solute-binding protein family 5" evidence="2">
    <location>
        <begin position="102"/>
        <end position="499"/>
    </location>
</feature>
<evidence type="ECO:0000259" key="2">
    <source>
        <dbReference type="Pfam" id="PF00496"/>
    </source>
</evidence>
<dbReference type="GO" id="GO:0042597">
    <property type="term" value="C:periplasmic space"/>
    <property type="evidence" value="ECO:0007669"/>
    <property type="project" value="UniProtKB-ARBA"/>
</dbReference>
<dbReference type="Pfam" id="PF00496">
    <property type="entry name" value="SBP_bac_5"/>
    <property type="match status" value="1"/>
</dbReference>
<dbReference type="Gene3D" id="3.10.105.10">
    <property type="entry name" value="Dipeptide-binding Protein, Domain 3"/>
    <property type="match status" value="1"/>
</dbReference>